<evidence type="ECO:0000256" key="2">
    <source>
        <dbReference type="SAM" id="Phobius"/>
    </source>
</evidence>
<dbReference type="AlphaFoldDB" id="A0A4Y7LJQ6"/>
<dbReference type="OrthoDB" id="1877702at2759"/>
<evidence type="ECO:0000313" key="4">
    <source>
        <dbReference type="Proteomes" id="UP000316621"/>
    </source>
</evidence>
<name>A0A4Y7LJQ6_PAPSO</name>
<dbReference type="Gramene" id="RZC84471">
    <property type="protein sequence ID" value="RZC84471"/>
    <property type="gene ID" value="C5167_047255"/>
</dbReference>
<evidence type="ECO:0000313" key="3">
    <source>
        <dbReference type="EMBL" id="RZC84471.1"/>
    </source>
</evidence>
<dbReference type="EMBL" id="CM010725">
    <property type="protein sequence ID" value="RZC84471.1"/>
    <property type="molecule type" value="Genomic_DNA"/>
</dbReference>
<gene>
    <name evidence="3" type="ORF">C5167_047255</name>
</gene>
<accession>A0A4Y7LJQ6</accession>
<proteinExistence type="predicted"/>
<dbReference type="PANTHER" id="PTHR37177">
    <property type="entry name" value="PROTEIN PSY1"/>
    <property type="match status" value="1"/>
</dbReference>
<keyword evidence="2" id="KW-0812">Transmembrane</keyword>
<sequence length="135" mass="14346">MGAAGGATGGASDDVMLRLWWCFFFAFAVISSVCSARSIASAGDEIMMVGAGRSLKAMINDYDPPSANPGHTPPGRRTLKAMINDYDPPTANKGHTPPSRRSLKAMINDYDPPTANKKNDNRRTGGRSSGGKRKS</sequence>
<keyword evidence="2" id="KW-1133">Transmembrane helix</keyword>
<reference evidence="3 4" key="1">
    <citation type="journal article" date="2018" name="Science">
        <title>The opium poppy genome and morphinan production.</title>
        <authorList>
            <person name="Guo L."/>
            <person name="Winzer T."/>
            <person name="Yang X."/>
            <person name="Li Y."/>
            <person name="Ning Z."/>
            <person name="He Z."/>
            <person name="Teodor R."/>
            <person name="Lu Y."/>
            <person name="Bowser T.A."/>
            <person name="Graham I.A."/>
            <person name="Ye K."/>
        </authorList>
    </citation>
    <scope>NUCLEOTIDE SEQUENCE [LARGE SCALE GENOMIC DNA]</scope>
    <source>
        <strain evidence="4">cv. HN1</strain>
        <tissue evidence="3">Leaves</tissue>
    </source>
</reference>
<keyword evidence="4" id="KW-1185">Reference proteome</keyword>
<organism evidence="3 4">
    <name type="scientific">Papaver somniferum</name>
    <name type="common">Opium poppy</name>
    <dbReference type="NCBI Taxonomy" id="3469"/>
    <lineage>
        <taxon>Eukaryota</taxon>
        <taxon>Viridiplantae</taxon>
        <taxon>Streptophyta</taxon>
        <taxon>Embryophyta</taxon>
        <taxon>Tracheophyta</taxon>
        <taxon>Spermatophyta</taxon>
        <taxon>Magnoliopsida</taxon>
        <taxon>Ranunculales</taxon>
        <taxon>Papaveraceae</taxon>
        <taxon>Papaveroideae</taxon>
        <taxon>Papaver</taxon>
    </lineage>
</organism>
<dbReference type="Proteomes" id="UP000316621">
    <property type="component" value="Chromosome 11"/>
</dbReference>
<evidence type="ECO:0000256" key="1">
    <source>
        <dbReference type="SAM" id="MobiDB-lite"/>
    </source>
</evidence>
<keyword evidence="2" id="KW-0472">Membrane</keyword>
<feature type="region of interest" description="Disordered" evidence="1">
    <location>
        <begin position="60"/>
        <end position="135"/>
    </location>
</feature>
<protein>
    <submittedName>
        <fullName evidence="3">Uncharacterized protein</fullName>
    </submittedName>
</protein>
<dbReference type="STRING" id="3469.A0A4Y7LJQ6"/>
<feature type="transmembrane region" description="Helical" evidence="2">
    <location>
        <begin position="18"/>
        <end position="40"/>
    </location>
</feature>
<dbReference type="PANTHER" id="PTHR37177:SF4">
    <property type="entry name" value="PROTEIN PSY1"/>
    <property type="match status" value="1"/>
</dbReference>
<dbReference type="InterPro" id="IPR034430">
    <property type="entry name" value="PSY"/>
</dbReference>